<dbReference type="AlphaFoldDB" id="A0A9W6M8L7"/>
<dbReference type="Proteomes" id="UP001142325">
    <property type="component" value="Unassembled WGS sequence"/>
</dbReference>
<reference evidence="2" key="1">
    <citation type="journal article" date="2014" name="Int. J. Syst. Evol. Microbiol.">
        <title>Complete genome sequence of Corynebacterium casei LMG S-19264T (=DSM 44701T), isolated from a smear-ripened cheese.</title>
        <authorList>
            <consortium name="US DOE Joint Genome Institute (JGI-PGF)"/>
            <person name="Walter F."/>
            <person name="Albersmeier A."/>
            <person name="Kalinowski J."/>
            <person name="Ruckert C."/>
        </authorList>
    </citation>
    <scope>NUCLEOTIDE SEQUENCE</scope>
    <source>
        <strain evidence="2">VKM Ac-1958</strain>
    </source>
</reference>
<gene>
    <name evidence="2" type="ORF">GCM10017596_13730</name>
</gene>
<name>A0A9W6M8L7_9MICO</name>
<keyword evidence="1" id="KW-0732">Signal</keyword>
<feature type="signal peptide" evidence="1">
    <location>
        <begin position="1"/>
        <end position="25"/>
    </location>
</feature>
<evidence type="ECO:0000256" key="1">
    <source>
        <dbReference type="SAM" id="SignalP"/>
    </source>
</evidence>
<keyword evidence="3" id="KW-1185">Reference proteome</keyword>
<dbReference type="EMBL" id="BSET01000001">
    <property type="protein sequence ID" value="GLK01658.1"/>
    <property type="molecule type" value="Genomic_DNA"/>
</dbReference>
<evidence type="ECO:0000313" key="2">
    <source>
        <dbReference type="EMBL" id="GLK01658.1"/>
    </source>
</evidence>
<protein>
    <submittedName>
        <fullName evidence="2">Uncharacterized protein</fullName>
    </submittedName>
</protein>
<feature type="chain" id="PRO_5040722991" evidence="1">
    <location>
        <begin position="26"/>
        <end position="166"/>
    </location>
</feature>
<proteinExistence type="predicted"/>
<accession>A0A9W6M8L7</accession>
<evidence type="ECO:0000313" key="3">
    <source>
        <dbReference type="Proteomes" id="UP001142325"/>
    </source>
</evidence>
<reference evidence="2" key="2">
    <citation type="submission" date="2023-01" db="EMBL/GenBank/DDBJ databases">
        <authorList>
            <person name="Sun Q."/>
            <person name="Evtushenko L."/>
        </authorList>
    </citation>
    <scope>NUCLEOTIDE SEQUENCE</scope>
    <source>
        <strain evidence="2">VKM Ac-1958</strain>
    </source>
</reference>
<sequence length="166" mass="16948">MAAAAAGLSILLAGALMPGVQPTTASFVDDEYATTAISTVTLAPPQSLSMINCTGLLGTGIGAGVTIEWQFPAGAPYTGFTPAANVQWAFNSAGDNWQAVATQAQGNGRYRTTFNTGIISGLLSLLLGGEMTFQSRTVLGNWVSGSSTKVKYTAPVLGSPSCQIVP</sequence>
<organism evidence="2 3">
    <name type="scientific">Microbacterium keratanolyticum</name>
    <dbReference type="NCBI Taxonomy" id="67574"/>
    <lineage>
        <taxon>Bacteria</taxon>
        <taxon>Bacillati</taxon>
        <taxon>Actinomycetota</taxon>
        <taxon>Actinomycetes</taxon>
        <taxon>Micrococcales</taxon>
        <taxon>Microbacteriaceae</taxon>
        <taxon>Microbacterium</taxon>
    </lineage>
</organism>
<comment type="caution">
    <text evidence="2">The sequence shown here is derived from an EMBL/GenBank/DDBJ whole genome shotgun (WGS) entry which is preliminary data.</text>
</comment>